<evidence type="ECO:0000313" key="1">
    <source>
        <dbReference type="EMBL" id="DAD88138.1"/>
    </source>
</evidence>
<reference evidence="1" key="1">
    <citation type="journal article" date="2021" name="Proc. Natl. Acad. Sci. U.S.A.">
        <title>A Catalog of Tens of Thousands of Viruses from Human Metagenomes Reveals Hidden Associations with Chronic Diseases.</title>
        <authorList>
            <person name="Tisza M.J."/>
            <person name="Buck C.B."/>
        </authorList>
    </citation>
    <scope>NUCLEOTIDE SEQUENCE</scope>
    <source>
        <strain evidence="1">CtiuX7</strain>
    </source>
</reference>
<proteinExistence type="predicted"/>
<dbReference type="EMBL" id="BK015036">
    <property type="protein sequence ID" value="DAD88138.1"/>
    <property type="molecule type" value="Genomic_DNA"/>
</dbReference>
<protein>
    <submittedName>
        <fullName evidence="1">Uncharacterized protein</fullName>
    </submittedName>
</protein>
<accession>A0A8S5N1I1</accession>
<sequence>MPVFVTRTRGTGPVGPLGTSSPGNLSINLYSHRVYRARRFLAGRGSA</sequence>
<organism evidence="1">
    <name type="scientific">Siphoviridae sp. ctiuX7</name>
    <dbReference type="NCBI Taxonomy" id="2826436"/>
    <lineage>
        <taxon>Viruses</taxon>
        <taxon>Duplodnaviria</taxon>
        <taxon>Heunggongvirae</taxon>
        <taxon>Uroviricota</taxon>
        <taxon>Caudoviricetes</taxon>
    </lineage>
</organism>
<name>A0A8S5N1I1_9CAUD</name>